<dbReference type="PANTHER" id="PTHR36571">
    <property type="entry name" value="PROTEIN YGIW"/>
    <property type="match status" value="1"/>
</dbReference>
<dbReference type="NCBIfam" id="TIGR00156">
    <property type="entry name" value="YgiW/YdeI family stress tolerance OB fold protein"/>
    <property type="match status" value="1"/>
</dbReference>
<keyword evidence="1" id="KW-0732">Signal</keyword>
<dbReference type="InterPro" id="IPR036700">
    <property type="entry name" value="BOBF_sf"/>
</dbReference>
<accession>A0A376KTZ3</accession>
<evidence type="ECO:0000313" key="3">
    <source>
        <dbReference type="Proteomes" id="UP000255460"/>
    </source>
</evidence>
<dbReference type="SUPFAM" id="SSF101756">
    <property type="entry name" value="Hypothetical protein YgiW"/>
    <property type="match status" value="1"/>
</dbReference>
<dbReference type="Pfam" id="PF04076">
    <property type="entry name" value="BOF"/>
    <property type="match status" value="1"/>
</dbReference>
<proteinExistence type="predicted"/>
<dbReference type="InterPro" id="IPR016052">
    <property type="entry name" value="YgiW/YdeI"/>
</dbReference>
<evidence type="ECO:0000313" key="2">
    <source>
        <dbReference type="EMBL" id="STE86173.1"/>
    </source>
</evidence>
<dbReference type="EMBL" id="UFZQ01000001">
    <property type="protein sequence ID" value="STE86173.1"/>
    <property type="molecule type" value="Genomic_DNA"/>
</dbReference>
<dbReference type="Proteomes" id="UP000255460">
    <property type="component" value="Unassembled WGS sequence"/>
</dbReference>
<sequence length="85" mass="9382">MQKKMTVDFANTMHDGASVSLRGNLISHKGEDRYVFRDKSGEINVVIPAAVFDGREVQPDQMINISGSLDKKSAPAVVRVTHLQK</sequence>
<name>A0A376KTZ3_ECOLX</name>
<evidence type="ECO:0000256" key="1">
    <source>
        <dbReference type="ARBA" id="ARBA00022729"/>
    </source>
</evidence>
<dbReference type="InterPro" id="IPR005220">
    <property type="entry name" value="CarO-like"/>
</dbReference>
<dbReference type="Gene3D" id="2.40.50.200">
    <property type="entry name" value="Bacterial OB-fold"/>
    <property type="match status" value="1"/>
</dbReference>
<protein>
    <submittedName>
        <fullName evidence="2">Stress response protein</fullName>
    </submittedName>
</protein>
<reference evidence="2 3" key="1">
    <citation type="submission" date="2018-06" db="EMBL/GenBank/DDBJ databases">
        <authorList>
            <consortium name="Pathogen Informatics"/>
            <person name="Doyle S."/>
        </authorList>
    </citation>
    <scope>NUCLEOTIDE SEQUENCE [LARGE SCALE GENOMIC DNA]</scope>
    <source>
        <strain evidence="2 3">NCTC10418</strain>
    </source>
</reference>
<dbReference type="PANTHER" id="PTHR36571:SF2">
    <property type="entry name" value="PERIPLASMIC PROTEIN"/>
    <property type="match status" value="1"/>
</dbReference>
<gene>
    <name evidence="2" type="primary">ydeI</name>
    <name evidence="2" type="ORF">NCTC10418_03809</name>
</gene>
<dbReference type="AlphaFoldDB" id="A0A376KTZ3"/>
<dbReference type="NCBIfam" id="NF033674">
    <property type="entry name" value="stress_OB_fold"/>
    <property type="match status" value="1"/>
</dbReference>
<organism evidence="2 3">
    <name type="scientific">Escherichia coli</name>
    <dbReference type="NCBI Taxonomy" id="562"/>
    <lineage>
        <taxon>Bacteria</taxon>
        <taxon>Pseudomonadati</taxon>
        <taxon>Pseudomonadota</taxon>
        <taxon>Gammaproteobacteria</taxon>
        <taxon>Enterobacterales</taxon>
        <taxon>Enterobacteriaceae</taxon>
        <taxon>Escherichia</taxon>
    </lineage>
</organism>